<keyword evidence="1" id="KW-0812">Transmembrane</keyword>
<proteinExistence type="predicted"/>
<keyword evidence="1" id="KW-1133">Transmembrane helix</keyword>
<sequence length="90" mass="10209">MFDEIGTEVVLPPIYTLSYVAFIDLSYQPWRCDAIWCVRRHGTSRLVAAVVVSAVVGGFFLFSSHNFRFNHPVFRRFDGCASSTPHRIGL</sequence>
<keyword evidence="1" id="KW-0472">Membrane</keyword>
<evidence type="ECO:0000256" key="1">
    <source>
        <dbReference type="SAM" id="Phobius"/>
    </source>
</evidence>
<evidence type="ECO:0000313" key="3">
    <source>
        <dbReference type="Proteomes" id="UP001174934"/>
    </source>
</evidence>
<dbReference type="AlphaFoldDB" id="A0AA39XJQ9"/>
<dbReference type="Proteomes" id="UP001174934">
    <property type="component" value="Unassembled WGS sequence"/>
</dbReference>
<protein>
    <submittedName>
        <fullName evidence="2">Uncharacterized protein</fullName>
    </submittedName>
</protein>
<evidence type="ECO:0000313" key="2">
    <source>
        <dbReference type="EMBL" id="KAK0634542.1"/>
    </source>
</evidence>
<reference evidence="2" key="1">
    <citation type="submission" date="2023-06" db="EMBL/GenBank/DDBJ databases">
        <title>Genome-scale phylogeny and comparative genomics of the fungal order Sordariales.</title>
        <authorList>
            <consortium name="Lawrence Berkeley National Laboratory"/>
            <person name="Hensen N."/>
            <person name="Bonometti L."/>
            <person name="Westerberg I."/>
            <person name="Brannstrom I.O."/>
            <person name="Guillou S."/>
            <person name="Cros-Aarteil S."/>
            <person name="Calhoun S."/>
            <person name="Haridas S."/>
            <person name="Kuo A."/>
            <person name="Mondo S."/>
            <person name="Pangilinan J."/>
            <person name="Riley R."/>
            <person name="LaButti K."/>
            <person name="Andreopoulos B."/>
            <person name="Lipzen A."/>
            <person name="Chen C."/>
            <person name="Yanf M."/>
            <person name="Daum C."/>
            <person name="Ng V."/>
            <person name="Clum A."/>
            <person name="Steindorff A."/>
            <person name="Ohm R."/>
            <person name="Martin F."/>
            <person name="Silar P."/>
            <person name="Natvig D."/>
            <person name="Lalanne C."/>
            <person name="Gautier V."/>
            <person name="Ament-velasquez S.L."/>
            <person name="Kruys A."/>
            <person name="Hutchinson M.I."/>
            <person name="Powell A.J."/>
            <person name="Barry K."/>
            <person name="Miller A.N."/>
            <person name="Grigoriev I.V."/>
            <person name="Debuchy R."/>
            <person name="Gladieux P."/>
            <person name="Thoren M.H."/>
            <person name="Johannesson H."/>
        </authorList>
    </citation>
    <scope>NUCLEOTIDE SEQUENCE</scope>
    <source>
        <strain evidence="2">SMH3391-2</strain>
    </source>
</reference>
<accession>A0AA39XJQ9</accession>
<feature type="transmembrane region" description="Helical" evidence="1">
    <location>
        <begin position="46"/>
        <end position="67"/>
    </location>
</feature>
<name>A0AA39XJQ9_9PEZI</name>
<dbReference type="EMBL" id="JAULSR010000001">
    <property type="protein sequence ID" value="KAK0634542.1"/>
    <property type="molecule type" value="Genomic_DNA"/>
</dbReference>
<organism evidence="2 3">
    <name type="scientific">Bombardia bombarda</name>
    <dbReference type="NCBI Taxonomy" id="252184"/>
    <lineage>
        <taxon>Eukaryota</taxon>
        <taxon>Fungi</taxon>
        <taxon>Dikarya</taxon>
        <taxon>Ascomycota</taxon>
        <taxon>Pezizomycotina</taxon>
        <taxon>Sordariomycetes</taxon>
        <taxon>Sordariomycetidae</taxon>
        <taxon>Sordariales</taxon>
        <taxon>Lasiosphaeriaceae</taxon>
        <taxon>Bombardia</taxon>
    </lineage>
</organism>
<gene>
    <name evidence="2" type="ORF">B0T17DRAFT_513600</name>
</gene>
<keyword evidence="3" id="KW-1185">Reference proteome</keyword>
<comment type="caution">
    <text evidence="2">The sequence shown here is derived from an EMBL/GenBank/DDBJ whole genome shotgun (WGS) entry which is preliminary data.</text>
</comment>